<comment type="caution">
    <text evidence="1">The sequence shown here is derived from an EMBL/GenBank/DDBJ whole genome shotgun (WGS) entry which is preliminary data.</text>
</comment>
<evidence type="ECO:0008006" key="3">
    <source>
        <dbReference type="Google" id="ProtNLM"/>
    </source>
</evidence>
<keyword evidence="2" id="KW-1185">Reference proteome</keyword>
<reference evidence="2" key="1">
    <citation type="journal article" date="2019" name="Int. J. Syst. Evol. Microbiol.">
        <title>The Global Catalogue of Microorganisms (GCM) 10K type strain sequencing project: providing services to taxonomists for standard genome sequencing and annotation.</title>
        <authorList>
            <consortium name="The Broad Institute Genomics Platform"/>
            <consortium name="The Broad Institute Genome Sequencing Center for Infectious Disease"/>
            <person name="Wu L."/>
            <person name="Ma J."/>
        </authorList>
    </citation>
    <scope>NUCLEOTIDE SEQUENCE [LARGE SCALE GENOMIC DNA]</scope>
    <source>
        <strain evidence="2">JCM 17939</strain>
    </source>
</reference>
<organism evidence="1 2">
    <name type="scientific">Actinoallomurus vinaceus</name>
    <dbReference type="NCBI Taxonomy" id="1080074"/>
    <lineage>
        <taxon>Bacteria</taxon>
        <taxon>Bacillati</taxon>
        <taxon>Actinomycetota</taxon>
        <taxon>Actinomycetes</taxon>
        <taxon>Streptosporangiales</taxon>
        <taxon>Thermomonosporaceae</taxon>
        <taxon>Actinoallomurus</taxon>
    </lineage>
</organism>
<dbReference type="Proteomes" id="UP001501442">
    <property type="component" value="Unassembled WGS sequence"/>
</dbReference>
<dbReference type="RefSeq" id="WP_345442754.1">
    <property type="nucleotide sequence ID" value="NZ_BAABHK010000026.1"/>
</dbReference>
<accession>A0ABP8USW2</accession>
<name>A0ABP8USW2_9ACTN</name>
<evidence type="ECO:0000313" key="2">
    <source>
        <dbReference type="Proteomes" id="UP001501442"/>
    </source>
</evidence>
<evidence type="ECO:0000313" key="1">
    <source>
        <dbReference type="EMBL" id="GAA4639236.1"/>
    </source>
</evidence>
<proteinExistence type="predicted"/>
<gene>
    <name evidence="1" type="ORF">GCM10023196_100060</name>
</gene>
<dbReference type="EMBL" id="BAABHK010000026">
    <property type="protein sequence ID" value="GAA4639236.1"/>
    <property type="molecule type" value="Genomic_DNA"/>
</dbReference>
<sequence length="154" mass="17179">MNATSTDSVRVQAHYDTVKHLGHWTTSRDFEVRARRGSVVLDLRSPHIPDGDIEVRVDLDHAMVKLLVPDNAVIDHWDLEWLGRGKVKDAEGAAVETPGRRIHLSGRIRHGEIRVNRAGVAVLSAMFSREFIEDVRRAHKEGGTPTVADPARTP</sequence>
<protein>
    <recommendedName>
        <fullName evidence="3">Cell wall-active antibiotics response LiaF-like C-terminal domain-containing protein</fullName>
    </recommendedName>
</protein>